<dbReference type="Proteomes" id="UP000255082">
    <property type="component" value="Unassembled WGS sequence"/>
</dbReference>
<proteinExistence type="predicted"/>
<reference evidence="1 2" key="1">
    <citation type="submission" date="2018-06" db="EMBL/GenBank/DDBJ databases">
        <authorList>
            <consortium name="Pathogen Informatics"/>
            <person name="Doyle S."/>
        </authorList>
    </citation>
    <scope>NUCLEOTIDE SEQUENCE [LARGE SCALE GENOMIC DNA]</scope>
    <source>
        <strain evidence="1 2">NCTC13184</strain>
    </source>
</reference>
<organism evidence="1 2">
    <name type="scientific">Nocardia africana</name>
    <dbReference type="NCBI Taxonomy" id="134964"/>
    <lineage>
        <taxon>Bacteria</taxon>
        <taxon>Bacillati</taxon>
        <taxon>Actinomycetota</taxon>
        <taxon>Actinomycetes</taxon>
        <taxon>Mycobacteriales</taxon>
        <taxon>Nocardiaceae</taxon>
        <taxon>Nocardia</taxon>
    </lineage>
</organism>
<dbReference type="AlphaFoldDB" id="A0A378WUP9"/>
<gene>
    <name evidence="1" type="ORF">NCTC13184_03508</name>
</gene>
<evidence type="ECO:0000313" key="2">
    <source>
        <dbReference type="Proteomes" id="UP000255082"/>
    </source>
</evidence>
<protein>
    <submittedName>
        <fullName evidence="1">Uncharacterized protein</fullName>
    </submittedName>
</protein>
<dbReference type="EMBL" id="UGRU01000001">
    <property type="protein sequence ID" value="SUA44986.1"/>
    <property type="molecule type" value="Genomic_DNA"/>
</dbReference>
<sequence>MARSRVAKLMAYVLGELTDALAVEGFSVSGPLDEIGSSEAGARSPSTRLAWFVSPELGILGATAAAVHALINTDRESGGVRFTGTAYVVSEAVDSVLREFPVAALDRRFKPERSAATANILDIAGFGDLETPPKPDRRFWMVTAEYGDGIERFMKDVRGPVRQWFAQRDSLGKLISLAAQPATDPPHPVPSRLRGVVVLCVLDGRADVAGEIMDFYVRREAYQRLDSRERAVAFDQALRERFPEYALARASQHP</sequence>
<name>A0A378WUP9_9NOCA</name>
<accession>A0A378WUP9</accession>
<evidence type="ECO:0000313" key="1">
    <source>
        <dbReference type="EMBL" id="SUA44986.1"/>
    </source>
</evidence>